<dbReference type="Proteomes" id="UP000887565">
    <property type="component" value="Unplaced"/>
</dbReference>
<sequence length="115" mass="12462">CHSGFDDSVVGFAAAAAEIREAGQCKPVNDTENDWRRQHSSSITDAMWAVWSTDLAKKYLHLPWALLNEPSEVEALTAADVVLLAPAALRILGPDIARRALKFITDGTICATLVD</sequence>
<proteinExistence type="predicted"/>
<protein>
    <submittedName>
        <fullName evidence="2">Uncharacterized protein</fullName>
    </submittedName>
</protein>
<evidence type="ECO:0000313" key="2">
    <source>
        <dbReference type="WBParaSite" id="nRc.2.0.1.t44324-RA"/>
    </source>
</evidence>
<dbReference type="WBParaSite" id="nRc.2.0.1.t44324-RA">
    <property type="protein sequence ID" value="nRc.2.0.1.t44324-RA"/>
    <property type="gene ID" value="nRc.2.0.1.g44324"/>
</dbReference>
<organism evidence="1 2">
    <name type="scientific">Romanomermis culicivorax</name>
    <name type="common">Nematode worm</name>
    <dbReference type="NCBI Taxonomy" id="13658"/>
    <lineage>
        <taxon>Eukaryota</taxon>
        <taxon>Metazoa</taxon>
        <taxon>Ecdysozoa</taxon>
        <taxon>Nematoda</taxon>
        <taxon>Enoplea</taxon>
        <taxon>Dorylaimia</taxon>
        <taxon>Mermithida</taxon>
        <taxon>Mermithoidea</taxon>
        <taxon>Mermithidae</taxon>
        <taxon>Romanomermis</taxon>
    </lineage>
</organism>
<keyword evidence="1" id="KW-1185">Reference proteome</keyword>
<name>A0A915L3I4_ROMCU</name>
<evidence type="ECO:0000313" key="1">
    <source>
        <dbReference type="Proteomes" id="UP000887565"/>
    </source>
</evidence>
<dbReference type="AlphaFoldDB" id="A0A915L3I4"/>
<reference evidence="2" key="1">
    <citation type="submission" date="2022-11" db="UniProtKB">
        <authorList>
            <consortium name="WormBaseParasite"/>
        </authorList>
    </citation>
    <scope>IDENTIFICATION</scope>
</reference>
<accession>A0A915L3I4</accession>